<dbReference type="SUPFAM" id="SSF53474">
    <property type="entry name" value="alpha/beta-Hydrolases"/>
    <property type="match status" value="1"/>
</dbReference>
<sequence length="485" mass="54481">MPEASLEGQWKMRKGLRDPVPLPSGQAEQRSPEEEKHFPQSYHLAQPQGHQSSNSSPLEEELKNCWQSPKELVSEAPRAKFQELACQSAKEMGSSLERIPEGKGPYSVGCTDLMTGHSIQGSFLRLYYPSQIGTSDEETIWIPNKEYYYGLSDFLNINRTLGGFFFTCNFGSVTCPAKWNAAFKLGEKYPLIIFSHGLGAFRTLYSAICTEMASRGFVVAAVEHRDQSSSATYYLNEKPALGAKGEASELHKEWIYYRKLKAGEDEVALRQQQVQQRADECVRALDLMLDINSGKQIVNVLPLNFNWMLLKDSIDVQKIAVMGHSFGAATTIEALSKNVQFKCGIALDAWMLPLCEEVYPRVRQPLLFINSEKFQWALNILEIKKLNYKDTERKMITIKGTVHQSFPDFTFLTGNIVGKIFGLKGQLNPNTAIDVSNKASLAFLQKHLGLNKDFDQWDSLLEGKGHDVIPGTNIDLPPMPPQSKQ</sequence>
<evidence type="ECO:0000256" key="1">
    <source>
        <dbReference type="ARBA" id="ARBA00013201"/>
    </source>
</evidence>
<organism evidence="6 7">
    <name type="scientific">Podarcis lilfordi</name>
    <name type="common">Lilford's wall lizard</name>
    <dbReference type="NCBI Taxonomy" id="74358"/>
    <lineage>
        <taxon>Eukaryota</taxon>
        <taxon>Metazoa</taxon>
        <taxon>Chordata</taxon>
        <taxon>Craniata</taxon>
        <taxon>Vertebrata</taxon>
        <taxon>Euteleostomi</taxon>
        <taxon>Lepidosauria</taxon>
        <taxon>Squamata</taxon>
        <taxon>Bifurcata</taxon>
        <taxon>Unidentata</taxon>
        <taxon>Episquamata</taxon>
        <taxon>Laterata</taxon>
        <taxon>Lacertibaenia</taxon>
        <taxon>Lacertidae</taxon>
        <taxon>Podarcis</taxon>
    </lineage>
</organism>
<dbReference type="GO" id="GO:0003847">
    <property type="term" value="F:1-alkyl-2-acetylglycerophosphocholine esterase activity"/>
    <property type="evidence" value="ECO:0007669"/>
    <property type="project" value="UniProtKB-EC"/>
</dbReference>
<dbReference type="Proteomes" id="UP001178461">
    <property type="component" value="Chromosome 3"/>
</dbReference>
<evidence type="ECO:0000256" key="2">
    <source>
        <dbReference type="ARBA" id="ARBA00022801"/>
    </source>
</evidence>
<protein>
    <recommendedName>
        <fullName evidence="1">1-alkyl-2-acetylglycerophosphocholine esterase</fullName>
        <ecNumber evidence="1">3.1.1.47</ecNumber>
    </recommendedName>
</protein>
<evidence type="ECO:0000313" key="6">
    <source>
        <dbReference type="EMBL" id="CAI5769069.1"/>
    </source>
</evidence>
<evidence type="ECO:0000256" key="4">
    <source>
        <dbReference type="ARBA" id="ARBA00023098"/>
    </source>
</evidence>
<reference evidence="6" key="1">
    <citation type="submission" date="2022-12" db="EMBL/GenBank/DDBJ databases">
        <authorList>
            <person name="Alioto T."/>
            <person name="Alioto T."/>
            <person name="Gomez Garrido J."/>
        </authorList>
    </citation>
    <scope>NUCLEOTIDE SEQUENCE</scope>
</reference>
<dbReference type="Gene3D" id="3.40.50.1820">
    <property type="entry name" value="alpha/beta hydrolase"/>
    <property type="match status" value="1"/>
</dbReference>
<evidence type="ECO:0000256" key="5">
    <source>
        <dbReference type="SAM" id="MobiDB-lite"/>
    </source>
</evidence>
<keyword evidence="4" id="KW-0443">Lipid metabolism</keyword>
<dbReference type="PANTHER" id="PTHR10272:SF12">
    <property type="entry name" value="PLATELET-ACTIVATING FACTOR ACETYLHYDROLASE"/>
    <property type="match status" value="1"/>
</dbReference>
<evidence type="ECO:0000313" key="7">
    <source>
        <dbReference type="Proteomes" id="UP001178461"/>
    </source>
</evidence>
<dbReference type="Pfam" id="PF03403">
    <property type="entry name" value="PAF-AH_p_II"/>
    <property type="match status" value="1"/>
</dbReference>
<evidence type="ECO:0000256" key="3">
    <source>
        <dbReference type="ARBA" id="ARBA00022963"/>
    </source>
</evidence>
<dbReference type="GO" id="GO:0016042">
    <property type="term" value="P:lipid catabolic process"/>
    <property type="evidence" value="ECO:0007669"/>
    <property type="project" value="UniProtKB-KW"/>
</dbReference>
<dbReference type="EC" id="3.1.1.47" evidence="1"/>
<keyword evidence="3" id="KW-0442">Lipid degradation</keyword>
<name>A0AA35K1B0_9SAUR</name>
<proteinExistence type="predicted"/>
<keyword evidence="2" id="KW-0378">Hydrolase</keyword>
<dbReference type="EMBL" id="OX395128">
    <property type="protein sequence ID" value="CAI5769069.1"/>
    <property type="molecule type" value="Genomic_DNA"/>
</dbReference>
<feature type="compositionally biased region" description="Polar residues" evidence="5">
    <location>
        <begin position="48"/>
        <end position="57"/>
    </location>
</feature>
<keyword evidence="7" id="KW-1185">Reference proteome</keyword>
<dbReference type="PANTHER" id="PTHR10272">
    <property type="entry name" value="PLATELET-ACTIVATING FACTOR ACETYLHYDROLASE"/>
    <property type="match status" value="1"/>
</dbReference>
<accession>A0AA35K1B0</accession>
<feature type="region of interest" description="Disordered" evidence="5">
    <location>
        <begin position="1"/>
        <end position="61"/>
    </location>
</feature>
<gene>
    <name evidence="6" type="ORF">PODLI_1B005169</name>
</gene>
<dbReference type="AlphaFoldDB" id="A0AA35K1B0"/>
<dbReference type="FunFam" id="3.40.50.1820:FF:000062">
    <property type="entry name" value="Platelet-activating factor acetylhydrolase"/>
    <property type="match status" value="1"/>
</dbReference>
<dbReference type="InterPro" id="IPR029058">
    <property type="entry name" value="AB_hydrolase_fold"/>
</dbReference>